<evidence type="ECO:0000313" key="7">
    <source>
        <dbReference type="Proteomes" id="UP001054252"/>
    </source>
</evidence>
<dbReference type="GO" id="GO:0009081">
    <property type="term" value="P:branched-chain amino acid metabolic process"/>
    <property type="evidence" value="ECO:0007669"/>
    <property type="project" value="InterPro"/>
</dbReference>
<dbReference type="PANTHER" id="PTHR42825">
    <property type="entry name" value="AMINO ACID AMINOTRANSFERASE"/>
    <property type="match status" value="1"/>
</dbReference>
<evidence type="ECO:0000256" key="2">
    <source>
        <dbReference type="ARBA" id="ARBA00009320"/>
    </source>
</evidence>
<protein>
    <recommendedName>
        <fullName evidence="8">Branched-chain-amino-acid aminotransferase</fullName>
    </recommendedName>
</protein>
<dbReference type="InterPro" id="IPR001544">
    <property type="entry name" value="Aminotrans_IV"/>
</dbReference>
<evidence type="ECO:0000313" key="6">
    <source>
        <dbReference type="EMBL" id="GKV53677.1"/>
    </source>
</evidence>
<dbReference type="EMBL" id="BPVZ01001698">
    <property type="protein sequence ID" value="GKV53677.1"/>
    <property type="molecule type" value="Genomic_DNA"/>
</dbReference>
<dbReference type="SUPFAM" id="SSF56752">
    <property type="entry name" value="D-aminoacid aminotransferase-like PLP-dependent enzymes"/>
    <property type="match status" value="1"/>
</dbReference>
<keyword evidence="5" id="KW-0663">Pyridoxal phosphate</keyword>
<dbReference type="Pfam" id="PF01063">
    <property type="entry name" value="Aminotran_4"/>
    <property type="match status" value="1"/>
</dbReference>
<comment type="caution">
    <text evidence="6">The sequence shown here is derived from an EMBL/GenBank/DDBJ whole genome shotgun (WGS) entry which is preliminary data.</text>
</comment>
<dbReference type="Gene3D" id="3.20.10.10">
    <property type="entry name" value="D-amino Acid Aminotransferase, subunit A, domain 2"/>
    <property type="match status" value="1"/>
</dbReference>
<proteinExistence type="inferred from homology"/>
<evidence type="ECO:0000256" key="3">
    <source>
        <dbReference type="ARBA" id="ARBA00022576"/>
    </source>
</evidence>
<dbReference type="Gene3D" id="3.30.470.10">
    <property type="match status" value="1"/>
</dbReference>
<dbReference type="InterPro" id="IPR036038">
    <property type="entry name" value="Aminotransferase-like"/>
</dbReference>
<accession>A0AAV5MVP8</accession>
<gene>
    <name evidence="6" type="ORF">SLEP1_g60194</name>
</gene>
<keyword evidence="4" id="KW-0808">Transferase</keyword>
<evidence type="ECO:0000256" key="1">
    <source>
        <dbReference type="ARBA" id="ARBA00001933"/>
    </source>
</evidence>
<comment type="similarity">
    <text evidence="2">Belongs to the class-IV pyridoxal-phosphate-dependent aminotransferase family.</text>
</comment>
<dbReference type="InterPro" id="IPR043132">
    <property type="entry name" value="BCAT-like_C"/>
</dbReference>
<dbReference type="InterPro" id="IPR043131">
    <property type="entry name" value="BCAT-like_N"/>
</dbReference>
<evidence type="ECO:0000256" key="4">
    <source>
        <dbReference type="ARBA" id="ARBA00022679"/>
    </source>
</evidence>
<dbReference type="AlphaFoldDB" id="A0AAV5MVP8"/>
<feature type="non-terminal residue" evidence="6">
    <location>
        <position position="1"/>
    </location>
</feature>
<keyword evidence="7" id="KW-1185">Reference proteome</keyword>
<comment type="cofactor">
    <cofactor evidence="1">
        <name>pyridoxal 5'-phosphate</name>
        <dbReference type="ChEBI" id="CHEBI:597326"/>
    </cofactor>
</comment>
<dbReference type="Proteomes" id="UP001054252">
    <property type="component" value="Unassembled WGS sequence"/>
</dbReference>
<dbReference type="PANTHER" id="PTHR42825:SF28">
    <property type="entry name" value="BRANCHED-CHAIN-AMINO-ACID AMINOTRANSFERASE 7-RELATED"/>
    <property type="match status" value="1"/>
</dbReference>
<dbReference type="GO" id="GO:0004084">
    <property type="term" value="F:branched-chain-amino-acid transaminase activity"/>
    <property type="evidence" value="ECO:0007669"/>
    <property type="project" value="InterPro"/>
</dbReference>
<reference evidence="6 7" key="1">
    <citation type="journal article" date="2021" name="Commun. Biol.">
        <title>The genome of Shorea leprosula (Dipterocarpaceae) highlights the ecological relevance of drought in aseasonal tropical rainforests.</title>
        <authorList>
            <person name="Ng K.K.S."/>
            <person name="Kobayashi M.J."/>
            <person name="Fawcett J.A."/>
            <person name="Hatakeyama M."/>
            <person name="Paape T."/>
            <person name="Ng C.H."/>
            <person name="Ang C.C."/>
            <person name="Tnah L.H."/>
            <person name="Lee C.T."/>
            <person name="Nishiyama T."/>
            <person name="Sese J."/>
            <person name="O'Brien M.J."/>
            <person name="Copetti D."/>
            <person name="Mohd Noor M.I."/>
            <person name="Ong R.C."/>
            <person name="Putra M."/>
            <person name="Sireger I.Z."/>
            <person name="Indrioko S."/>
            <person name="Kosugi Y."/>
            <person name="Izuno A."/>
            <person name="Isagi Y."/>
            <person name="Lee S.L."/>
            <person name="Shimizu K.K."/>
        </authorList>
    </citation>
    <scope>NUCLEOTIDE SEQUENCE [LARGE SCALE GENOMIC DNA]</scope>
    <source>
        <strain evidence="6">214</strain>
    </source>
</reference>
<keyword evidence="3" id="KW-0032">Aminotransferase</keyword>
<name>A0AAV5MVP8_9ROSI</name>
<evidence type="ECO:0000256" key="5">
    <source>
        <dbReference type="ARBA" id="ARBA00022898"/>
    </source>
</evidence>
<sequence>IGVRKHVHVNWDELRFSLTPTDYIYKAKTGDDFLEGTITPLENIELNPCLKAYRKEDGSTLLFRPEQNAQRMQIGAERMCMKAPSVELFVDAVKQTVIANKRWVPPPGKGSIYVRPILVGSGPILRVGASPDYIFLVFATPVVEDKFHRAALGGTGGVKVIGNYSPTVKVLAQAKAKGFLDVVFLDSVTGKYIEEASSCSSFIVKGNVITTPGTNGNILPGFTRKSIIELAKTFHYHGEERDIPMADLSDADEVL</sequence>
<evidence type="ECO:0008006" key="8">
    <source>
        <dbReference type="Google" id="ProtNLM"/>
    </source>
</evidence>
<dbReference type="InterPro" id="IPR005786">
    <property type="entry name" value="B_amino_transII"/>
</dbReference>
<organism evidence="6 7">
    <name type="scientific">Rubroshorea leprosula</name>
    <dbReference type="NCBI Taxonomy" id="152421"/>
    <lineage>
        <taxon>Eukaryota</taxon>
        <taxon>Viridiplantae</taxon>
        <taxon>Streptophyta</taxon>
        <taxon>Embryophyta</taxon>
        <taxon>Tracheophyta</taxon>
        <taxon>Spermatophyta</taxon>
        <taxon>Magnoliopsida</taxon>
        <taxon>eudicotyledons</taxon>
        <taxon>Gunneridae</taxon>
        <taxon>Pentapetalae</taxon>
        <taxon>rosids</taxon>
        <taxon>malvids</taxon>
        <taxon>Malvales</taxon>
        <taxon>Dipterocarpaceae</taxon>
        <taxon>Rubroshorea</taxon>
    </lineage>
</organism>